<dbReference type="EMBL" id="JAWXRC010000022">
    <property type="protein sequence ID" value="MDX6031157.1"/>
    <property type="molecule type" value="Genomic_DNA"/>
</dbReference>
<proteinExistence type="predicted"/>
<keyword evidence="3" id="KW-1185">Reference proteome</keyword>
<protein>
    <submittedName>
        <fullName evidence="1">Type II toxin-antitoxin system RelE/ParE family toxin</fullName>
    </submittedName>
</protein>
<dbReference type="RefSeq" id="WP_319627739.1">
    <property type="nucleotide sequence ID" value="NZ_JAWXRB010000029.1"/>
</dbReference>
<comment type="caution">
    <text evidence="1">The sequence shown here is derived from an EMBL/GenBank/DDBJ whole genome shotgun (WGS) entry which is preliminary data.</text>
</comment>
<evidence type="ECO:0000313" key="4">
    <source>
        <dbReference type="Proteomes" id="UP001282336"/>
    </source>
</evidence>
<evidence type="ECO:0000313" key="1">
    <source>
        <dbReference type="EMBL" id="MDX6031157.1"/>
    </source>
</evidence>
<dbReference type="Proteomes" id="UP001282336">
    <property type="component" value="Unassembled WGS sequence"/>
</dbReference>
<evidence type="ECO:0000313" key="3">
    <source>
        <dbReference type="Proteomes" id="UP001275664"/>
    </source>
</evidence>
<dbReference type="EMBL" id="JAWXRD010000027">
    <property type="protein sequence ID" value="MDX6040385.1"/>
    <property type="molecule type" value="Genomic_DNA"/>
</dbReference>
<dbReference type="Proteomes" id="UP001275664">
    <property type="component" value="Unassembled WGS sequence"/>
</dbReference>
<gene>
    <name evidence="2" type="ORF">SIK69_09305</name>
    <name evidence="1" type="ORF">SIL20_06495</name>
</gene>
<reference evidence="1 3" key="1">
    <citation type="submission" date="2023-11" db="EMBL/GenBank/DDBJ databases">
        <title>Scandinavium wanjuensis sp. nov., isolated from lettuce South Korea.</title>
        <authorList>
            <person name="Park J."/>
            <person name="Park S."/>
            <person name="Oh K.K."/>
            <person name="Cho G.S."/>
            <person name="Franz C.M.A.P."/>
        </authorList>
    </citation>
    <scope>NUCLEOTIDE SEQUENCE</scope>
    <source>
        <strain evidence="1">V105_12</strain>
        <strain evidence="2 3">V105_6</strain>
    </source>
</reference>
<sequence length="117" mass="13592">MWNIESTETYERWHQSLNSRGQARVLAVLRLLKEEGPGLCRPYADTVRSSRFSHMKELRVQSHGEPIRIFFAFSPTRTGILLCAGNKVGDEKHFYDAMVPLADHEYTEYLNTVFESR</sequence>
<accession>A0AAJ2S2B1</accession>
<dbReference type="InterPro" id="IPR009241">
    <property type="entry name" value="HigB-like"/>
</dbReference>
<organism evidence="1 4">
    <name type="scientific">Scandinavium lactucae</name>
    <dbReference type="NCBI Taxonomy" id="3095028"/>
    <lineage>
        <taxon>Bacteria</taxon>
        <taxon>Pseudomonadati</taxon>
        <taxon>Pseudomonadota</taxon>
        <taxon>Gammaproteobacteria</taxon>
        <taxon>Enterobacterales</taxon>
        <taxon>Enterobacteriaceae</taxon>
        <taxon>Scandinavium</taxon>
    </lineage>
</organism>
<name>A0AAJ2S2B1_9ENTR</name>
<dbReference type="Pfam" id="PF05973">
    <property type="entry name" value="Gp49"/>
    <property type="match status" value="1"/>
</dbReference>
<dbReference type="AlphaFoldDB" id="A0AAJ2S2B1"/>
<evidence type="ECO:0000313" key="2">
    <source>
        <dbReference type="EMBL" id="MDX6040385.1"/>
    </source>
</evidence>